<organism evidence="1 2">
    <name type="scientific">Mycolicibacterium elephantis</name>
    <dbReference type="NCBI Taxonomy" id="81858"/>
    <lineage>
        <taxon>Bacteria</taxon>
        <taxon>Bacillati</taxon>
        <taxon>Actinomycetota</taxon>
        <taxon>Actinomycetes</taxon>
        <taxon>Mycobacteriales</taxon>
        <taxon>Mycobacteriaceae</taxon>
        <taxon>Mycolicibacterium</taxon>
    </lineage>
</organism>
<evidence type="ECO:0000313" key="1">
    <source>
        <dbReference type="EMBL" id="ORA65632.1"/>
    </source>
</evidence>
<gene>
    <name evidence="1" type="ORF">BST23_13245</name>
</gene>
<name>A0A0M2ZKP8_9MYCO</name>
<accession>A0A0M2ZKP8</accession>
<dbReference type="STRING" id="81858.BST23_13245"/>
<dbReference type="Pfam" id="PF04134">
    <property type="entry name" value="DCC1-like"/>
    <property type="match status" value="1"/>
</dbReference>
<protein>
    <submittedName>
        <fullName evidence="1">Thiol-disulfide oxidoreductase</fullName>
    </submittedName>
</protein>
<dbReference type="GO" id="GO:0015035">
    <property type="term" value="F:protein-disulfide reductase activity"/>
    <property type="evidence" value="ECO:0007669"/>
    <property type="project" value="InterPro"/>
</dbReference>
<dbReference type="EMBL" id="MVHP01000013">
    <property type="protein sequence ID" value="ORA65632.1"/>
    <property type="molecule type" value="Genomic_DNA"/>
</dbReference>
<dbReference type="InterPro" id="IPR007263">
    <property type="entry name" value="DCC1-like"/>
</dbReference>
<sequence length="125" mass="13548">MSGVLFFDGRCGMCTRARGFLLRLDRTGELTTEPLQAGGAAQRLGIPESRLLESVRWLDSSGAVYAGAEAVNAALSSALGTRLPLRLYGLPGVRGLQEAVYRWVADHRHRFPGTTPYCESHPVSC</sequence>
<dbReference type="OrthoDB" id="9813713at2"/>
<evidence type="ECO:0000313" key="2">
    <source>
        <dbReference type="Proteomes" id="UP000192772"/>
    </source>
</evidence>
<dbReference type="RefSeq" id="WP_046751853.1">
    <property type="nucleotide sequence ID" value="NZ_JBCGVB010000010.1"/>
</dbReference>
<dbReference type="AlphaFoldDB" id="A0A0M2ZKP8"/>
<proteinExistence type="predicted"/>
<dbReference type="Proteomes" id="UP000192772">
    <property type="component" value="Unassembled WGS sequence"/>
</dbReference>
<comment type="caution">
    <text evidence="1">The sequence shown here is derived from an EMBL/GenBank/DDBJ whole genome shotgun (WGS) entry which is preliminary data.</text>
</comment>
<accession>A0A1A0QAK9</accession>
<reference evidence="1 2" key="1">
    <citation type="submission" date="2017-02" db="EMBL/GenBank/DDBJ databases">
        <title>The new phylogeny of genus Mycobacterium.</title>
        <authorList>
            <person name="Tortoli E."/>
            <person name="Trovato A."/>
            <person name="Cirillo D.M."/>
        </authorList>
    </citation>
    <scope>NUCLEOTIDE SEQUENCE [LARGE SCALE GENOMIC DNA]</scope>
    <source>
        <strain evidence="1 2">FI-09383</strain>
    </source>
</reference>